<feature type="signal peptide" evidence="3">
    <location>
        <begin position="1"/>
        <end position="26"/>
    </location>
</feature>
<protein>
    <submittedName>
        <fullName evidence="5">Lipopolysaccharide export system protein LptA</fullName>
    </submittedName>
</protein>
<dbReference type="GO" id="GO:0017089">
    <property type="term" value="F:glycolipid transfer activity"/>
    <property type="evidence" value="ECO:0007669"/>
    <property type="project" value="TreeGrafter"/>
</dbReference>
<dbReference type="STRING" id="43775.SAMN04489760_10893"/>
<gene>
    <name evidence="5" type="ORF">SAMN04489760_10893</name>
</gene>
<dbReference type="GO" id="GO:0009279">
    <property type="term" value="C:cell outer membrane"/>
    <property type="evidence" value="ECO:0007669"/>
    <property type="project" value="TreeGrafter"/>
</dbReference>
<name>A0A1H7WZR0_9BACT</name>
<dbReference type="InterPro" id="IPR052037">
    <property type="entry name" value="LPS_export_LptA"/>
</dbReference>
<proteinExistence type="predicted"/>
<keyword evidence="6" id="KW-1185">Reference proteome</keyword>
<feature type="compositionally biased region" description="Basic and acidic residues" evidence="2">
    <location>
        <begin position="183"/>
        <end position="193"/>
    </location>
</feature>
<dbReference type="GO" id="GO:0015920">
    <property type="term" value="P:lipopolysaccharide transport"/>
    <property type="evidence" value="ECO:0007669"/>
    <property type="project" value="TreeGrafter"/>
</dbReference>
<feature type="domain" description="Organic solvent tolerance-like N-terminal" evidence="4">
    <location>
        <begin position="46"/>
        <end position="164"/>
    </location>
</feature>
<dbReference type="Pfam" id="PF03968">
    <property type="entry name" value="LptD_N"/>
    <property type="match status" value="1"/>
</dbReference>
<dbReference type="EMBL" id="FOBS01000008">
    <property type="protein sequence ID" value="SEM26369.1"/>
    <property type="molecule type" value="Genomic_DNA"/>
</dbReference>
<dbReference type="AlphaFoldDB" id="A0A1H7WZR0"/>
<dbReference type="PANTHER" id="PTHR36504">
    <property type="entry name" value="LIPOPOLYSACCHARIDE EXPORT SYSTEM PROTEIN LPTA"/>
    <property type="match status" value="1"/>
</dbReference>
<evidence type="ECO:0000313" key="6">
    <source>
        <dbReference type="Proteomes" id="UP000198744"/>
    </source>
</evidence>
<dbReference type="InterPro" id="IPR005653">
    <property type="entry name" value="OstA-like_N"/>
</dbReference>
<sequence length="193" mass="21502">MKKRLVLCAILLIASLMNFTPVDLQAAGETQPEKKNLDVGKEPIRIDADRLDAYNDKRLVVFAGNAVAVQGDKVIKSDKILLYYKKKEGEAKKGAVKDIGRAGDLERIEAKGHVIVTQGERVVTGEEAVYFQDAQKIVVTGNPVMREKKNVIRGDRIVVFVKENRGMVESSQHKRVTATVYPTEKDEGNKQRP</sequence>
<accession>A0A1H7WZR0</accession>
<reference evidence="5 6" key="1">
    <citation type="submission" date="2016-10" db="EMBL/GenBank/DDBJ databases">
        <authorList>
            <person name="de Groot N.N."/>
        </authorList>
    </citation>
    <scope>NUCLEOTIDE SEQUENCE [LARGE SCALE GENOMIC DNA]</scope>
    <source>
        <strain evidence="5 6">DSM 8423</strain>
    </source>
</reference>
<dbReference type="GO" id="GO:0030288">
    <property type="term" value="C:outer membrane-bounded periplasmic space"/>
    <property type="evidence" value="ECO:0007669"/>
    <property type="project" value="TreeGrafter"/>
</dbReference>
<evidence type="ECO:0000256" key="2">
    <source>
        <dbReference type="SAM" id="MobiDB-lite"/>
    </source>
</evidence>
<organism evidence="5 6">
    <name type="scientific">Syntrophus gentianae</name>
    <dbReference type="NCBI Taxonomy" id="43775"/>
    <lineage>
        <taxon>Bacteria</taxon>
        <taxon>Pseudomonadati</taxon>
        <taxon>Thermodesulfobacteriota</taxon>
        <taxon>Syntrophia</taxon>
        <taxon>Syntrophales</taxon>
        <taxon>Syntrophaceae</taxon>
        <taxon>Syntrophus</taxon>
    </lineage>
</organism>
<keyword evidence="1 3" id="KW-0732">Signal</keyword>
<evidence type="ECO:0000259" key="4">
    <source>
        <dbReference type="Pfam" id="PF03968"/>
    </source>
</evidence>
<dbReference type="Gene3D" id="2.60.450.10">
    <property type="entry name" value="Lipopolysaccharide (LPS) transport protein A like domain"/>
    <property type="match status" value="1"/>
</dbReference>
<evidence type="ECO:0000256" key="1">
    <source>
        <dbReference type="ARBA" id="ARBA00022729"/>
    </source>
</evidence>
<evidence type="ECO:0000313" key="5">
    <source>
        <dbReference type="EMBL" id="SEM26369.1"/>
    </source>
</evidence>
<dbReference type="Proteomes" id="UP000198744">
    <property type="component" value="Unassembled WGS sequence"/>
</dbReference>
<feature type="region of interest" description="Disordered" evidence="2">
    <location>
        <begin position="171"/>
        <end position="193"/>
    </location>
</feature>
<evidence type="ECO:0000256" key="3">
    <source>
        <dbReference type="SAM" id="SignalP"/>
    </source>
</evidence>
<feature type="chain" id="PRO_5011726149" evidence="3">
    <location>
        <begin position="27"/>
        <end position="193"/>
    </location>
</feature>
<dbReference type="PANTHER" id="PTHR36504:SF1">
    <property type="entry name" value="LIPOPOLYSACCHARIDE EXPORT SYSTEM PROTEIN LPTA"/>
    <property type="match status" value="1"/>
</dbReference>